<dbReference type="SUPFAM" id="SSF55486">
    <property type="entry name" value="Metalloproteases ('zincins'), catalytic domain"/>
    <property type="match status" value="1"/>
</dbReference>
<dbReference type="EMBL" id="CAEZUG010000056">
    <property type="protein sequence ID" value="CAB4596756.1"/>
    <property type="molecule type" value="Genomic_DNA"/>
</dbReference>
<gene>
    <name evidence="1" type="ORF">UFOPK1795_00919</name>
</gene>
<name>A0A6J6G654_9ZZZZ</name>
<evidence type="ECO:0000313" key="1">
    <source>
        <dbReference type="EMBL" id="CAB4596756.1"/>
    </source>
</evidence>
<dbReference type="PANTHER" id="PTHR41775">
    <property type="entry name" value="SECRETED PROTEIN-RELATED"/>
    <property type="match status" value="1"/>
</dbReference>
<dbReference type="AlphaFoldDB" id="A0A6J6G654"/>
<dbReference type="PANTHER" id="PTHR41775:SF1">
    <property type="entry name" value="PEPTIDASE M6-LIKE DOMAIN-CONTAINING PROTEIN"/>
    <property type="match status" value="1"/>
</dbReference>
<proteinExistence type="predicted"/>
<protein>
    <submittedName>
        <fullName evidence="1">Unannotated protein</fullName>
    </submittedName>
</protein>
<accession>A0A6J6G654</accession>
<sequence length="370" mass="40469">MSKPSNRPMDDGPMGSVGFPKLANAFSSIGSIKGLIIFVDFPDVIATVDLKSPWQTSSIPNAEKLFGFSSYGKLELKVDMSNKIYRLQKPSTYYNLSADPSGGPLANAPQHKLDEVITDAITAADPDFDFSKYAFVAVSTPQSPTLALSGATGMGQNPKQFDGVTYTYGDFIPYDGLTPLDKPYRTLNFTHDIGHMLGLMHPYITGAGQPMTGAWDIMWSFAFQNDFLGWNKWKLDWIIDDQISCLSGNLNGSVTQLLSPIGDPTKNKKMIVIKLNSTTALAVEVRRKSPFEDLQPEDEGVIVYRVDTTKSQGQGPYTIVSNPTKTITYQDFPEILGTMKPSQSVTDSGYVITVLQSVTAGDYVSIHKVA</sequence>
<organism evidence="1">
    <name type="scientific">freshwater metagenome</name>
    <dbReference type="NCBI Taxonomy" id="449393"/>
    <lineage>
        <taxon>unclassified sequences</taxon>
        <taxon>metagenomes</taxon>
        <taxon>ecological metagenomes</taxon>
    </lineage>
</organism>
<reference evidence="1" key="1">
    <citation type="submission" date="2020-05" db="EMBL/GenBank/DDBJ databases">
        <authorList>
            <person name="Chiriac C."/>
            <person name="Salcher M."/>
            <person name="Ghai R."/>
            <person name="Kavagutti S V."/>
        </authorList>
    </citation>
    <scope>NUCLEOTIDE SEQUENCE</scope>
</reference>